<feature type="chain" id="PRO_5037469137" evidence="1">
    <location>
        <begin position="18"/>
        <end position="170"/>
    </location>
</feature>
<gene>
    <name evidence="2" type="ORF">KDD17_00165</name>
</gene>
<dbReference type="Proteomes" id="UP000683291">
    <property type="component" value="Chromosome 1"/>
</dbReference>
<dbReference type="EMBL" id="CP073581">
    <property type="protein sequence ID" value="QUJ76542.1"/>
    <property type="molecule type" value="Genomic_DNA"/>
</dbReference>
<keyword evidence="3" id="KW-1185">Reference proteome</keyword>
<sequence length="170" mass="17342">MKALALILTALAPAGHAGPAPLEAAMVRCVTPIVTGAPLDLDGLQATTAEAEGLEPEGIAGFMPTYFRAPDGAFLMATMGAGPLRACALMTDAPVAADAFRTAVTALDMALPASCDTALEDGGRVLIAMRQDGRIRTHGALALDADGTTSITAWVTMPDNDDMTCTKDAP</sequence>
<dbReference type="KEGG" id="sual:KDD17_00165"/>
<dbReference type="RefSeq" id="WP_212704740.1">
    <property type="nucleotide sequence ID" value="NZ_CP073581.1"/>
</dbReference>
<keyword evidence="1" id="KW-0732">Signal</keyword>
<proteinExistence type="predicted"/>
<evidence type="ECO:0000313" key="2">
    <source>
        <dbReference type="EMBL" id="QUJ76542.1"/>
    </source>
</evidence>
<reference evidence="2" key="1">
    <citation type="submission" date="2021-04" db="EMBL/GenBank/DDBJ databases">
        <title>Complete genome sequence for Sulfitobacter sp. strain JK7-1.</title>
        <authorList>
            <person name="Park S.-J."/>
        </authorList>
    </citation>
    <scope>NUCLEOTIDE SEQUENCE</scope>
    <source>
        <strain evidence="2">JK7-1</strain>
    </source>
</reference>
<protein>
    <submittedName>
        <fullName evidence="2">Uncharacterized protein</fullName>
    </submittedName>
</protein>
<organism evidence="2 3">
    <name type="scientific">Sulfitobacter albidus</name>
    <dbReference type="NCBI Taxonomy" id="2829501"/>
    <lineage>
        <taxon>Bacteria</taxon>
        <taxon>Pseudomonadati</taxon>
        <taxon>Pseudomonadota</taxon>
        <taxon>Alphaproteobacteria</taxon>
        <taxon>Rhodobacterales</taxon>
        <taxon>Roseobacteraceae</taxon>
        <taxon>Sulfitobacter</taxon>
    </lineage>
</organism>
<name>A0A975JDV2_9RHOB</name>
<accession>A0A975JDV2</accession>
<feature type="signal peptide" evidence="1">
    <location>
        <begin position="1"/>
        <end position="17"/>
    </location>
</feature>
<evidence type="ECO:0000313" key="3">
    <source>
        <dbReference type="Proteomes" id="UP000683291"/>
    </source>
</evidence>
<evidence type="ECO:0000256" key="1">
    <source>
        <dbReference type="SAM" id="SignalP"/>
    </source>
</evidence>
<dbReference type="AlphaFoldDB" id="A0A975JDV2"/>